<proteinExistence type="predicted"/>
<dbReference type="PANTHER" id="PTHR43861:SF1">
    <property type="entry name" value="TRANS-ACONITATE 2-METHYLTRANSFERASE"/>
    <property type="match status" value="1"/>
</dbReference>
<dbReference type="CDD" id="cd02440">
    <property type="entry name" value="AdoMet_MTases"/>
    <property type="match status" value="1"/>
</dbReference>
<comment type="caution">
    <text evidence="2">The sequence shown here is derived from an EMBL/GenBank/DDBJ whole genome shotgun (WGS) entry which is preliminary data.</text>
</comment>
<dbReference type="EMBL" id="MFAF01000066">
    <property type="protein sequence ID" value="OGD76784.1"/>
    <property type="molecule type" value="Genomic_DNA"/>
</dbReference>
<dbReference type="Proteomes" id="UP000177187">
    <property type="component" value="Unassembled WGS sequence"/>
</dbReference>
<accession>A0A1F5FBB5</accession>
<organism evidence="2 3">
    <name type="scientific">Candidatus Coatesbacteria bacterium RBG_13_66_14</name>
    <dbReference type="NCBI Taxonomy" id="1817816"/>
    <lineage>
        <taxon>Bacteria</taxon>
        <taxon>Candidatus Coatesiibacteriota</taxon>
    </lineage>
</organism>
<evidence type="ECO:0000259" key="1">
    <source>
        <dbReference type="Pfam" id="PF13847"/>
    </source>
</evidence>
<dbReference type="SUPFAM" id="SSF53335">
    <property type="entry name" value="S-adenosyl-L-methionine-dependent methyltransferases"/>
    <property type="match status" value="1"/>
</dbReference>
<evidence type="ECO:0000313" key="2">
    <source>
        <dbReference type="EMBL" id="OGD76784.1"/>
    </source>
</evidence>
<gene>
    <name evidence="2" type="ORF">A2Y64_04645</name>
</gene>
<dbReference type="STRING" id="1817816.A2Y64_04645"/>
<dbReference type="Pfam" id="PF13847">
    <property type="entry name" value="Methyltransf_31"/>
    <property type="match status" value="1"/>
</dbReference>
<sequence>MEYEIYDTAPETLPTEAIRMRSVASIHRRFGNADLAGWTIANLGLASGERVIDIGCGVGHITVPLARAVAPDGHAKGIDNETDYAAAWDALDREGLPVSFDLWRWEAPWPWPNGSYDAAVSNFTLTIMPDLDLAVKEIRRILHPNGRLLVTGSAPDDQAEFMQMHWELVGEHPTAEMAARGRDMTAEVLPLLDDIFGPGKRVEFANDLSFPRPQDVAEFYATGKLYGLLATDNRTRDDLLDLIFHAAEAHIAKHGTYVVKRRLLGGLYIKKP</sequence>
<name>A0A1F5FBB5_9BACT</name>
<dbReference type="PANTHER" id="PTHR43861">
    <property type="entry name" value="TRANS-ACONITATE 2-METHYLTRANSFERASE-RELATED"/>
    <property type="match status" value="1"/>
</dbReference>
<dbReference type="AlphaFoldDB" id="A0A1F5FBB5"/>
<dbReference type="InterPro" id="IPR025714">
    <property type="entry name" value="Methyltranfer_dom"/>
</dbReference>
<dbReference type="InterPro" id="IPR029063">
    <property type="entry name" value="SAM-dependent_MTases_sf"/>
</dbReference>
<dbReference type="Gene3D" id="3.40.50.150">
    <property type="entry name" value="Vaccinia Virus protein VP39"/>
    <property type="match status" value="1"/>
</dbReference>
<evidence type="ECO:0000313" key="3">
    <source>
        <dbReference type="Proteomes" id="UP000177187"/>
    </source>
</evidence>
<protein>
    <recommendedName>
        <fullName evidence="1">Methyltransferase domain-containing protein</fullName>
    </recommendedName>
</protein>
<feature type="domain" description="Methyltransferase" evidence="1">
    <location>
        <begin position="47"/>
        <end position="154"/>
    </location>
</feature>
<reference evidence="2 3" key="1">
    <citation type="journal article" date="2016" name="Nat. Commun.">
        <title>Thousands of microbial genomes shed light on interconnected biogeochemical processes in an aquifer system.</title>
        <authorList>
            <person name="Anantharaman K."/>
            <person name="Brown C.T."/>
            <person name="Hug L.A."/>
            <person name="Sharon I."/>
            <person name="Castelle C.J."/>
            <person name="Probst A.J."/>
            <person name="Thomas B.C."/>
            <person name="Singh A."/>
            <person name="Wilkins M.J."/>
            <person name="Karaoz U."/>
            <person name="Brodie E.L."/>
            <person name="Williams K.H."/>
            <person name="Hubbard S.S."/>
            <person name="Banfield J.F."/>
        </authorList>
    </citation>
    <scope>NUCLEOTIDE SEQUENCE [LARGE SCALE GENOMIC DNA]</scope>
</reference>